<proteinExistence type="predicted"/>
<dbReference type="AlphaFoldDB" id="A0A087STI0"/>
<accession>A0A087STI0</accession>
<reference evidence="1 2" key="1">
    <citation type="journal article" date="2014" name="BMC Genomics">
        <title>Oil accumulation mechanisms of the oleaginous microalga Chlorella protothecoides revealed through its genome, transcriptomes, and proteomes.</title>
        <authorList>
            <person name="Gao C."/>
            <person name="Wang Y."/>
            <person name="Shen Y."/>
            <person name="Yan D."/>
            <person name="He X."/>
            <person name="Dai J."/>
            <person name="Wu Q."/>
        </authorList>
    </citation>
    <scope>NUCLEOTIDE SEQUENCE [LARGE SCALE GENOMIC DNA]</scope>
    <source>
        <strain evidence="1 2">0710</strain>
    </source>
</reference>
<protein>
    <submittedName>
        <fullName evidence="1">Uncharacterized protein</fullName>
    </submittedName>
</protein>
<dbReference type="RefSeq" id="XP_011402083.1">
    <property type="nucleotide sequence ID" value="XM_011403781.1"/>
</dbReference>
<dbReference type="EMBL" id="KL662185">
    <property type="protein sequence ID" value="KFM29034.1"/>
    <property type="molecule type" value="Genomic_DNA"/>
</dbReference>
<gene>
    <name evidence="1" type="ORF">F751_6553</name>
</gene>
<dbReference type="KEGG" id="apro:F751_6553"/>
<keyword evidence="2" id="KW-1185">Reference proteome</keyword>
<dbReference type="GeneID" id="23617944"/>
<sequence length="75" mass="8359">MPRPGQVWCHEVVLMATRCFPSCIARYPGSLLRSSSTLPKLPQRIHTCIASLSGLALLVHCRYPETPENQEADSH</sequence>
<dbReference type="Proteomes" id="UP000028924">
    <property type="component" value="Unassembled WGS sequence"/>
</dbReference>
<organism evidence="1 2">
    <name type="scientific">Auxenochlorella protothecoides</name>
    <name type="common">Green microalga</name>
    <name type="synonym">Chlorella protothecoides</name>
    <dbReference type="NCBI Taxonomy" id="3075"/>
    <lineage>
        <taxon>Eukaryota</taxon>
        <taxon>Viridiplantae</taxon>
        <taxon>Chlorophyta</taxon>
        <taxon>core chlorophytes</taxon>
        <taxon>Trebouxiophyceae</taxon>
        <taxon>Chlorellales</taxon>
        <taxon>Chlorellaceae</taxon>
        <taxon>Auxenochlorella</taxon>
    </lineage>
</organism>
<evidence type="ECO:0000313" key="2">
    <source>
        <dbReference type="Proteomes" id="UP000028924"/>
    </source>
</evidence>
<name>A0A087STI0_AUXPR</name>
<evidence type="ECO:0000313" key="1">
    <source>
        <dbReference type="EMBL" id="KFM29034.1"/>
    </source>
</evidence>